<dbReference type="Proteomes" id="UP000692954">
    <property type="component" value="Unassembled WGS sequence"/>
</dbReference>
<dbReference type="AlphaFoldDB" id="A0A8S1MVU1"/>
<proteinExistence type="predicted"/>
<comment type="caution">
    <text evidence="1">The sequence shown here is derived from an EMBL/GenBank/DDBJ whole genome shotgun (WGS) entry which is preliminary data.</text>
</comment>
<organism evidence="1 2">
    <name type="scientific">Paramecium sonneborni</name>
    <dbReference type="NCBI Taxonomy" id="65129"/>
    <lineage>
        <taxon>Eukaryota</taxon>
        <taxon>Sar</taxon>
        <taxon>Alveolata</taxon>
        <taxon>Ciliophora</taxon>
        <taxon>Intramacronucleata</taxon>
        <taxon>Oligohymenophorea</taxon>
        <taxon>Peniculida</taxon>
        <taxon>Parameciidae</taxon>
        <taxon>Paramecium</taxon>
    </lineage>
</organism>
<reference evidence="1" key="1">
    <citation type="submission" date="2021-01" db="EMBL/GenBank/DDBJ databases">
        <authorList>
            <consortium name="Genoscope - CEA"/>
            <person name="William W."/>
        </authorList>
    </citation>
    <scope>NUCLEOTIDE SEQUENCE</scope>
</reference>
<evidence type="ECO:0000313" key="2">
    <source>
        <dbReference type="Proteomes" id="UP000692954"/>
    </source>
</evidence>
<accession>A0A8S1MVU1</accession>
<name>A0A8S1MVU1_9CILI</name>
<evidence type="ECO:0000313" key="1">
    <source>
        <dbReference type="EMBL" id="CAD8082121.1"/>
    </source>
</evidence>
<dbReference type="EMBL" id="CAJJDN010000043">
    <property type="protein sequence ID" value="CAD8082121.1"/>
    <property type="molecule type" value="Genomic_DNA"/>
</dbReference>
<gene>
    <name evidence="1" type="ORF">PSON_ATCC_30995.1.T0430030</name>
</gene>
<protein>
    <submittedName>
        <fullName evidence="1">Uncharacterized protein</fullName>
    </submittedName>
</protein>
<keyword evidence="2" id="KW-1185">Reference proteome</keyword>
<sequence>MNNNHKQKTLLLNVQYERIKPFKLKKMLKRRRTYHDCQQNSINKLGKVQQPQVMESLYRKSDYIRFYLQLIENRRDFFPVSLSVERSLIHKQDLYY</sequence>